<organism evidence="3 4">
    <name type="scientific">Helicoverpa armigera</name>
    <name type="common">Cotton bollworm</name>
    <name type="synonym">Heliothis armigera</name>
    <dbReference type="NCBI Taxonomy" id="29058"/>
    <lineage>
        <taxon>Eukaryota</taxon>
        <taxon>Metazoa</taxon>
        <taxon>Ecdysozoa</taxon>
        <taxon>Arthropoda</taxon>
        <taxon>Hexapoda</taxon>
        <taxon>Insecta</taxon>
        <taxon>Pterygota</taxon>
        <taxon>Neoptera</taxon>
        <taxon>Endopterygota</taxon>
        <taxon>Lepidoptera</taxon>
        <taxon>Glossata</taxon>
        <taxon>Ditrysia</taxon>
        <taxon>Noctuoidea</taxon>
        <taxon>Noctuidae</taxon>
        <taxon>Heliothinae</taxon>
        <taxon>Helicoverpa</taxon>
    </lineage>
</organism>
<keyword evidence="4" id="KW-1185">Reference proteome</keyword>
<accession>A0A2W1BB48</accession>
<feature type="signal peptide" evidence="2">
    <location>
        <begin position="1"/>
        <end position="19"/>
    </location>
</feature>
<feature type="chain" id="PRO_5016114868" evidence="2">
    <location>
        <begin position="20"/>
        <end position="646"/>
    </location>
</feature>
<feature type="compositionally biased region" description="Basic and acidic residues" evidence="1">
    <location>
        <begin position="145"/>
        <end position="154"/>
    </location>
</feature>
<dbReference type="AlphaFoldDB" id="A0A2W1BB48"/>
<evidence type="ECO:0000313" key="3">
    <source>
        <dbReference type="EMBL" id="PZC71104.1"/>
    </source>
</evidence>
<dbReference type="Proteomes" id="UP000249218">
    <property type="component" value="Unassembled WGS sequence"/>
</dbReference>
<dbReference type="EMBL" id="KZ150378">
    <property type="protein sequence ID" value="PZC71104.1"/>
    <property type="molecule type" value="Genomic_DNA"/>
</dbReference>
<feature type="compositionally biased region" description="Basic residues" evidence="1">
    <location>
        <begin position="117"/>
        <end position="144"/>
    </location>
</feature>
<reference evidence="3 4" key="1">
    <citation type="journal article" date="2017" name="BMC Biol.">
        <title>Genomic innovations, transcriptional plasticity and gene loss underlying the evolution and divergence of two highly polyphagous and invasive Helicoverpa pest species.</title>
        <authorList>
            <person name="Pearce S.L."/>
            <person name="Clarke D.F."/>
            <person name="East P.D."/>
            <person name="Elfekih S."/>
            <person name="Gordon K.H."/>
            <person name="Jermiin L.S."/>
            <person name="McGaughran A."/>
            <person name="Oakeshott J.G."/>
            <person name="Papanikolaou A."/>
            <person name="Perera O.P."/>
            <person name="Rane R.V."/>
            <person name="Richards S."/>
            <person name="Tay W.T."/>
            <person name="Walsh T.K."/>
            <person name="Anderson A."/>
            <person name="Anderson C.J."/>
            <person name="Asgari S."/>
            <person name="Board P.G."/>
            <person name="Bretschneider A."/>
            <person name="Campbell P.M."/>
            <person name="Chertemps T."/>
            <person name="Christeller J.T."/>
            <person name="Coppin C.W."/>
            <person name="Downes S.J."/>
            <person name="Duan G."/>
            <person name="Farnsworth C.A."/>
            <person name="Good R.T."/>
            <person name="Han L.B."/>
            <person name="Han Y.C."/>
            <person name="Hatje K."/>
            <person name="Horne I."/>
            <person name="Huang Y.P."/>
            <person name="Hughes D.S."/>
            <person name="Jacquin-Joly E."/>
            <person name="James W."/>
            <person name="Jhangiani S."/>
            <person name="Kollmar M."/>
            <person name="Kuwar S.S."/>
            <person name="Li S."/>
            <person name="Liu N.Y."/>
            <person name="Maibeche M.T."/>
            <person name="Miller J.R."/>
            <person name="Montagne N."/>
            <person name="Perry T."/>
            <person name="Qu J."/>
            <person name="Song S.V."/>
            <person name="Sutton G.G."/>
            <person name="Vogel H."/>
            <person name="Walenz B.P."/>
            <person name="Xu W."/>
            <person name="Zhang H.J."/>
            <person name="Zou Z."/>
            <person name="Batterham P."/>
            <person name="Edwards O.R."/>
            <person name="Feyereisen R."/>
            <person name="Gibbs R.A."/>
            <person name="Heckel D.G."/>
            <person name="McGrath A."/>
            <person name="Robin C."/>
            <person name="Scherer S.E."/>
            <person name="Worley K.C."/>
            <person name="Wu Y.D."/>
        </authorList>
    </citation>
    <scope>NUCLEOTIDE SEQUENCE [LARGE SCALE GENOMIC DNA]</scope>
    <source>
        <strain evidence="3">Harm_GR_Male_#8</strain>
        <tissue evidence="3">Whole organism</tissue>
    </source>
</reference>
<protein>
    <submittedName>
        <fullName evidence="3">Uncharacterized protein</fullName>
    </submittedName>
</protein>
<sequence>MCCTQKIFFILCTITFIEAVNIKIDGLIDLGPNWSYEYKILSPGAASRLGDAKTNDDSSEEQDEKPHKRGAHTDHVKLHQDEERLTQKEAKLRKQAAELRKTVHHEKHKTPKESDKRKKTKHAKSNEKVKRKTDKGERKPRKHERKSDKHSNKKSEKHKKKDDHHDNKKKHEVKRKEKHHEFEKMQESLENDDDKKTAKHVTFSSKSEESSSLIDSDEATTPKEATRFDMYDFTTPKKVRKPIDPYEPTPEKVEKFKANSFEKHGKVNEDAASFIDKTNAAFNEKEKLAKDHHLNKTNENTGKVVRANGTVVTNATKPTTTVVTTMRTGDIYDNKTHKIKDDAKVNDFTNHLYKQTLKVFDVVKGKTSQYHVKKQIEAISKSYEDKFKEFLADTKTQKIKTRLGTQKVVLNTIDMSNRILNRLVNFMIGDMDKKGVLRHNVGTANIFQKEIQKEQKLELGHACKKFGICRSGKGFPEFLTDVLTILLQCDDKKFKQSIDALTEVAKNTNYHNALESHTEQKLKEAVDKMERLPVRLLRPIFMILKNVITHKNQPLIVETLSASHRVNSTLAFLEIIDLLDQKMPRNESNTLEWIDIETSLRDFADNKRYDVQEIMETIIKTLKKTLRALDKDSQRIISKNLNIIFG</sequence>
<evidence type="ECO:0000256" key="2">
    <source>
        <dbReference type="SAM" id="SignalP"/>
    </source>
</evidence>
<feature type="region of interest" description="Disordered" evidence="1">
    <location>
        <begin position="47"/>
        <end position="224"/>
    </location>
</feature>
<dbReference type="OrthoDB" id="7431570at2759"/>
<feature type="compositionally biased region" description="Basic residues" evidence="1">
    <location>
        <begin position="155"/>
        <end position="178"/>
    </location>
</feature>
<name>A0A2W1BB48_HELAM</name>
<gene>
    <name evidence="3" type="primary">HaOG214128</name>
    <name evidence="3" type="ORF">B5X24_HaOG214128</name>
</gene>
<keyword evidence="2" id="KW-0732">Signal</keyword>
<feature type="compositionally biased region" description="Basic and acidic residues" evidence="1">
    <location>
        <begin position="71"/>
        <end position="101"/>
    </location>
</feature>
<evidence type="ECO:0000313" key="4">
    <source>
        <dbReference type="Proteomes" id="UP000249218"/>
    </source>
</evidence>
<evidence type="ECO:0000256" key="1">
    <source>
        <dbReference type="SAM" id="MobiDB-lite"/>
    </source>
</evidence>
<proteinExistence type="predicted"/>